<dbReference type="EMBL" id="UZAF01001361">
    <property type="protein sequence ID" value="VDO08118.1"/>
    <property type="molecule type" value="Genomic_DNA"/>
</dbReference>
<organism evidence="3">
    <name type="scientific">Haemonchus placei</name>
    <name type="common">Barber's pole worm</name>
    <dbReference type="NCBI Taxonomy" id="6290"/>
    <lineage>
        <taxon>Eukaryota</taxon>
        <taxon>Metazoa</taxon>
        <taxon>Ecdysozoa</taxon>
        <taxon>Nematoda</taxon>
        <taxon>Chromadorea</taxon>
        <taxon>Rhabditida</taxon>
        <taxon>Rhabditina</taxon>
        <taxon>Rhabditomorpha</taxon>
        <taxon>Strongyloidea</taxon>
        <taxon>Trichostrongylidae</taxon>
        <taxon>Haemonchus</taxon>
    </lineage>
</organism>
<evidence type="ECO:0000313" key="2">
    <source>
        <dbReference type="Proteomes" id="UP000268014"/>
    </source>
</evidence>
<dbReference type="Proteomes" id="UP000268014">
    <property type="component" value="Unassembled WGS sequence"/>
</dbReference>
<reference evidence="3" key="1">
    <citation type="submission" date="2017-02" db="UniProtKB">
        <authorList>
            <consortium name="WormBaseParasite"/>
        </authorList>
    </citation>
    <scope>IDENTIFICATION</scope>
</reference>
<keyword evidence="2" id="KW-1185">Reference proteome</keyword>
<dbReference type="AlphaFoldDB" id="A0A0N4VV28"/>
<gene>
    <name evidence="1" type="ORF">HPLM_LOCUS1146</name>
</gene>
<protein>
    <submittedName>
        <fullName evidence="3">HTH hxlR-type domain-containing protein</fullName>
    </submittedName>
</protein>
<proteinExistence type="predicted"/>
<dbReference type="WBParaSite" id="HPLM_0000114501-mRNA-1">
    <property type="protein sequence ID" value="HPLM_0000114501-mRNA-1"/>
    <property type="gene ID" value="HPLM_0000114501"/>
</dbReference>
<dbReference type="OrthoDB" id="422827at2759"/>
<evidence type="ECO:0000313" key="1">
    <source>
        <dbReference type="EMBL" id="VDO08118.1"/>
    </source>
</evidence>
<reference evidence="1 2" key="2">
    <citation type="submission" date="2018-11" db="EMBL/GenBank/DDBJ databases">
        <authorList>
            <consortium name="Pathogen Informatics"/>
        </authorList>
    </citation>
    <scope>NUCLEOTIDE SEQUENCE [LARGE SCALE GENOMIC DNA]</scope>
    <source>
        <strain evidence="1 2">MHpl1</strain>
    </source>
</reference>
<evidence type="ECO:0000313" key="3">
    <source>
        <dbReference type="WBParaSite" id="HPLM_0000114501-mRNA-1"/>
    </source>
</evidence>
<dbReference type="OMA" id="YAYFRLV"/>
<name>A0A0N4VV28_HAEPC</name>
<sequence length="67" mass="7866">MERRKSVLYGLWMLRIAEWLEDDIVPGKVENKFEFPLDGLLRLLLRDQAVKHHKQISISSSSTFNLP</sequence>
<accession>A0A0N4VV28</accession>
<dbReference type="STRING" id="6290.A0A0N4VV28"/>